<organism evidence="1 3">
    <name type="scientific">Xanthobacter flavus</name>
    <dbReference type="NCBI Taxonomy" id="281"/>
    <lineage>
        <taxon>Bacteria</taxon>
        <taxon>Pseudomonadati</taxon>
        <taxon>Pseudomonadota</taxon>
        <taxon>Alphaproteobacteria</taxon>
        <taxon>Hyphomicrobiales</taxon>
        <taxon>Xanthobacteraceae</taxon>
        <taxon>Xanthobacter</taxon>
    </lineage>
</organism>
<reference evidence="2 4" key="2">
    <citation type="submission" date="2023-07" db="EMBL/GenBank/DDBJ databases">
        <title>Genomic Encyclopedia of Type Strains, Phase IV (KMG-IV): sequencing the most valuable type-strain genomes for metagenomic binning, comparative biology and taxonomic classification.</title>
        <authorList>
            <person name="Goeker M."/>
        </authorList>
    </citation>
    <scope>NUCLEOTIDE SEQUENCE [LARGE SCALE GENOMIC DNA]</scope>
    <source>
        <strain evidence="2 4">DSM 338</strain>
    </source>
</reference>
<evidence type="ECO:0000313" key="1">
    <source>
        <dbReference type="EMBL" id="GLI22693.1"/>
    </source>
</evidence>
<evidence type="ECO:0000313" key="4">
    <source>
        <dbReference type="Proteomes" id="UP001245370"/>
    </source>
</evidence>
<gene>
    <name evidence="2" type="ORF">GGQ86_002453</name>
    <name evidence="1" type="ORF">XFLAVUS301_23670</name>
</gene>
<name>A0A9W6CHV3_XANFL</name>
<dbReference type="GeneID" id="95763155"/>
<comment type="caution">
    <text evidence="1">The sequence shown here is derived from an EMBL/GenBank/DDBJ whole genome shotgun (WGS) entry which is preliminary data.</text>
</comment>
<dbReference type="AlphaFoldDB" id="A0A9W6CHV3"/>
<keyword evidence="4" id="KW-1185">Reference proteome</keyword>
<dbReference type="Proteomes" id="UP001144397">
    <property type="component" value="Unassembled WGS sequence"/>
</dbReference>
<sequence length="100" mass="10661">MYIYKVVWRAAGEEDPLHVRDKRPPKAIARDLVKDGYLVTEAVAVRAASSAFKDEEGNAVQEDFFSVAPVGAAVLVASAVAALLEHVVPAGAEPMPEFPA</sequence>
<evidence type="ECO:0000313" key="3">
    <source>
        <dbReference type="Proteomes" id="UP001144397"/>
    </source>
</evidence>
<dbReference type="RefSeq" id="WP_281807606.1">
    <property type="nucleotide sequence ID" value="NZ_BSDO01000003.1"/>
</dbReference>
<dbReference type="Proteomes" id="UP001245370">
    <property type="component" value="Unassembled WGS sequence"/>
</dbReference>
<protein>
    <submittedName>
        <fullName evidence="1">Uncharacterized protein</fullName>
    </submittedName>
</protein>
<evidence type="ECO:0000313" key="2">
    <source>
        <dbReference type="EMBL" id="MDR6333977.1"/>
    </source>
</evidence>
<accession>A0A9W6CHV3</accession>
<dbReference type="EMBL" id="BSDO01000003">
    <property type="protein sequence ID" value="GLI22693.1"/>
    <property type="molecule type" value="Genomic_DNA"/>
</dbReference>
<proteinExistence type="predicted"/>
<reference evidence="1" key="1">
    <citation type="submission" date="2022-12" db="EMBL/GenBank/DDBJ databases">
        <title>Reference genome sequencing for broad-spectrum identification of bacterial and archaeal isolates by mass spectrometry.</title>
        <authorList>
            <person name="Sekiguchi Y."/>
            <person name="Tourlousse D.M."/>
        </authorList>
    </citation>
    <scope>NUCLEOTIDE SEQUENCE</scope>
    <source>
        <strain evidence="1">301</strain>
    </source>
</reference>
<dbReference type="EMBL" id="JAVDPY010000004">
    <property type="protein sequence ID" value="MDR6333977.1"/>
    <property type="molecule type" value="Genomic_DNA"/>
</dbReference>